<dbReference type="Gene3D" id="3.40.1580.10">
    <property type="entry name" value="SMI1/KNR4-like"/>
    <property type="match status" value="1"/>
</dbReference>
<dbReference type="AlphaFoldDB" id="A0A6H9WBW3"/>
<evidence type="ECO:0000313" key="3">
    <source>
        <dbReference type="Proteomes" id="UP000431744"/>
    </source>
</evidence>
<keyword evidence="3" id="KW-1185">Reference proteome</keyword>
<dbReference type="InterPro" id="IPR037883">
    <property type="entry name" value="Knr4/Smi1-like_sf"/>
</dbReference>
<dbReference type="EMBL" id="WBJY01000002">
    <property type="protein sequence ID" value="KAB1648150.1"/>
    <property type="molecule type" value="Genomic_DNA"/>
</dbReference>
<comment type="caution">
    <text evidence="2">The sequence shown here is derived from an EMBL/GenBank/DDBJ whole genome shotgun (WGS) entry which is preliminary data.</text>
</comment>
<gene>
    <name evidence="2" type="ORF">F8O04_10555</name>
</gene>
<dbReference type="InterPro" id="IPR018958">
    <property type="entry name" value="Knr4/Smi1-like_dom"/>
</dbReference>
<dbReference type="Pfam" id="PF09346">
    <property type="entry name" value="SMI1_KNR4"/>
    <property type="match status" value="1"/>
</dbReference>
<sequence>MWPAVMEDVPMSEDVHRMTEVWRRLDALGATITPVPPQRVRQLIDELTSLVGPMPDDYLEVLERYGGDIELDDDDVEFVAAMPSAWAVGGADGIERMHGLTSSYGRSVFEAVAAYEGRIPPGWLPIGDAAGGNQLCLRTARGARGREVDDIGAIGFWDHEAERAVDAGGRARGLTPVATSFRAFVDLLRVAGRDGMGAPEPRD</sequence>
<feature type="domain" description="Knr4/Smi1-like" evidence="1">
    <location>
        <begin position="53"/>
        <end position="186"/>
    </location>
</feature>
<evidence type="ECO:0000259" key="1">
    <source>
        <dbReference type="Pfam" id="PF09346"/>
    </source>
</evidence>
<dbReference type="Proteomes" id="UP000431744">
    <property type="component" value="Unassembled WGS sequence"/>
</dbReference>
<dbReference type="SUPFAM" id="SSF160631">
    <property type="entry name" value="SMI1/KNR4-like"/>
    <property type="match status" value="1"/>
</dbReference>
<name>A0A6H9WBW3_9MICO</name>
<organism evidence="2 3">
    <name type="scientific">Pseudoclavibacter endophyticus</name>
    <dbReference type="NCBI Taxonomy" id="1778590"/>
    <lineage>
        <taxon>Bacteria</taxon>
        <taxon>Bacillati</taxon>
        <taxon>Actinomycetota</taxon>
        <taxon>Actinomycetes</taxon>
        <taxon>Micrococcales</taxon>
        <taxon>Microbacteriaceae</taxon>
        <taxon>Pseudoclavibacter</taxon>
    </lineage>
</organism>
<proteinExistence type="predicted"/>
<evidence type="ECO:0000313" key="2">
    <source>
        <dbReference type="EMBL" id="KAB1648150.1"/>
    </source>
</evidence>
<dbReference type="OrthoDB" id="5572373at2"/>
<protein>
    <submittedName>
        <fullName evidence="2">SMI1/KNR4 family protein</fullName>
    </submittedName>
</protein>
<accession>A0A6H9WBW3</accession>
<reference evidence="2 3" key="1">
    <citation type="submission" date="2019-09" db="EMBL/GenBank/DDBJ databases">
        <title>Phylogeny of genus Pseudoclavibacter and closely related genus.</title>
        <authorList>
            <person name="Li Y."/>
        </authorList>
    </citation>
    <scope>NUCLEOTIDE SEQUENCE [LARGE SCALE GENOMIC DNA]</scope>
    <source>
        <strain evidence="2 3">EGI 60007</strain>
    </source>
</reference>